<keyword evidence="3" id="KW-1185">Reference proteome</keyword>
<dbReference type="RefSeq" id="WP_419192335.1">
    <property type="nucleotide sequence ID" value="NZ_CP036287.1"/>
</dbReference>
<dbReference type="SUPFAM" id="SSF52540">
    <property type="entry name" value="P-loop containing nucleoside triphosphate hydrolases"/>
    <property type="match status" value="1"/>
</dbReference>
<dbReference type="Gene3D" id="3.40.50.300">
    <property type="entry name" value="P-loop containing nucleotide triphosphate hydrolases"/>
    <property type="match status" value="1"/>
</dbReference>
<feature type="domain" description="NadR/Ttd14 AAA" evidence="1">
    <location>
        <begin position="4"/>
        <end position="155"/>
    </location>
</feature>
<protein>
    <submittedName>
        <fullName evidence="2">Anaerobic benzoate catabolism transcriptional regulator</fullName>
    </submittedName>
</protein>
<organism evidence="2 3">
    <name type="scientific">Engelhardtia mirabilis</name>
    <dbReference type="NCBI Taxonomy" id="2528011"/>
    <lineage>
        <taxon>Bacteria</taxon>
        <taxon>Pseudomonadati</taxon>
        <taxon>Planctomycetota</taxon>
        <taxon>Planctomycetia</taxon>
        <taxon>Planctomycetia incertae sedis</taxon>
        <taxon>Engelhardtia</taxon>
    </lineage>
</organism>
<evidence type="ECO:0000313" key="2">
    <source>
        <dbReference type="EMBL" id="QDU67022.1"/>
    </source>
</evidence>
<reference evidence="2 3" key="1">
    <citation type="submission" date="2019-02" db="EMBL/GenBank/DDBJ databases">
        <title>Deep-cultivation of Planctomycetes and their phenomic and genomic characterization uncovers novel biology.</title>
        <authorList>
            <person name="Wiegand S."/>
            <person name="Jogler M."/>
            <person name="Boedeker C."/>
            <person name="Pinto D."/>
            <person name="Vollmers J."/>
            <person name="Rivas-Marin E."/>
            <person name="Kohn T."/>
            <person name="Peeters S.H."/>
            <person name="Heuer A."/>
            <person name="Rast P."/>
            <person name="Oberbeckmann S."/>
            <person name="Bunk B."/>
            <person name="Jeske O."/>
            <person name="Meyerdierks A."/>
            <person name="Storesund J.E."/>
            <person name="Kallscheuer N."/>
            <person name="Luecker S."/>
            <person name="Lage O.M."/>
            <person name="Pohl T."/>
            <person name="Merkel B.J."/>
            <person name="Hornburger P."/>
            <person name="Mueller R.-W."/>
            <person name="Bruemmer F."/>
            <person name="Labrenz M."/>
            <person name="Spormann A.M."/>
            <person name="Op den Camp H."/>
            <person name="Overmann J."/>
            <person name="Amann R."/>
            <person name="Jetten M.S.M."/>
            <person name="Mascher T."/>
            <person name="Medema M.H."/>
            <person name="Devos D.P."/>
            <person name="Kaster A.-K."/>
            <person name="Ovreas L."/>
            <person name="Rohde M."/>
            <person name="Galperin M.Y."/>
            <person name="Jogler C."/>
        </authorList>
    </citation>
    <scope>NUCLEOTIDE SEQUENCE [LARGE SCALE GENOMIC DNA]</scope>
    <source>
        <strain evidence="2 3">Pla133</strain>
    </source>
</reference>
<dbReference type="KEGG" id="pbap:Pla133_20990"/>
<dbReference type="InterPro" id="IPR038727">
    <property type="entry name" value="NadR/Ttd14_AAA_dom"/>
</dbReference>
<dbReference type="InterPro" id="IPR027417">
    <property type="entry name" value="P-loop_NTPase"/>
</dbReference>
<dbReference type="Pfam" id="PF13521">
    <property type="entry name" value="AAA_28"/>
    <property type="match status" value="1"/>
</dbReference>
<evidence type="ECO:0000313" key="3">
    <source>
        <dbReference type="Proteomes" id="UP000316921"/>
    </source>
</evidence>
<sequence>MRPRIALSGSAGVGKTTLGRRLAQELGLPFIEEGMRRRLEGGLRLHEFGPGDYEDLIEELWDEQYEQQVACAATGFVADRSPYDFAAFWLHYGFMADRERTERTMARLLEQGREYDHVLLLPWGAIPLENDGVRSTDRWTQLRFQSIVEGLLERFAPAGQVCRAESTGDARARLTWARAIVGG</sequence>
<name>A0A518BJ71_9BACT</name>
<dbReference type="Proteomes" id="UP000316921">
    <property type="component" value="Chromosome"/>
</dbReference>
<dbReference type="AlphaFoldDB" id="A0A518BJ71"/>
<proteinExistence type="predicted"/>
<dbReference type="EMBL" id="CP036287">
    <property type="protein sequence ID" value="QDU67022.1"/>
    <property type="molecule type" value="Genomic_DNA"/>
</dbReference>
<gene>
    <name evidence="2" type="ORF">Pla133_20990</name>
</gene>
<accession>A0A518BJ71</accession>
<evidence type="ECO:0000259" key="1">
    <source>
        <dbReference type="Pfam" id="PF13521"/>
    </source>
</evidence>